<evidence type="ECO:0000313" key="3">
    <source>
        <dbReference type="EMBL" id="GCE31042.1"/>
    </source>
</evidence>
<dbReference type="Pfam" id="PF13427">
    <property type="entry name" value="AadA_C"/>
    <property type="match status" value="1"/>
</dbReference>
<keyword evidence="1 3" id="KW-0808">Transferase</keyword>
<dbReference type="InterPro" id="IPR025184">
    <property type="entry name" value="AadA_C"/>
</dbReference>
<feature type="domain" description="Adenylyltransferase AadA C-terminal" evidence="2">
    <location>
        <begin position="154"/>
        <end position="240"/>
    </location>
</feature>
<dbReference type="OrthoDB" id="5643411at2"/>
<dbReference type="EMBL" id="BIFT01000002">
    <property type="protein sequence ID" value="GCE31042.1"/>
    <property type="molecule type" value="Genomic_DNA"/>
</dbReference>
<comment type="caution">
    <text evidence="3">The sequence shown here is derived from an EMBL/GenBank/DDBJ whole genome shotgun (WGS) entry which is preliminary data.</text>
</comment>
<reference evidence="4" key="1">
    <citation type="submission" date="2018-12" db="EMBL/GenBank/DDBJ databases">
        <title>Tengunoibacter tsumagoiensis gen. nov., sp. nov., Dictyobacter kobayashii sp. nov., D. alpinus sp. nov., and D. joshuensis sp. nov. and description of Dictyobacteraceae fam. nov. within the order Ktedonobacterales isolated from Tengu-no-mugimeshi.</title>
        <authorList>
            <person name="Wang C.M."/>
            <person name="Zheng Y."/>
            <person name="Sakai Y."/>
            <person name="Toyoda A."/>
            <person name="Minakuchi Y."/>
            <person name="Abe K."/>
            <person name="Yokota A."/>
            <person name="Yabe S."/>
        </authorList>
    </citation>
    <scope>NUCLEOTIDE SEQUENCE [LARGE SCALE GENOMIC DNA]</scope>
    <source>
        <strain evidence="4">Uno16</strain>
    </source>
</reference>
<protein>
    <submittedName>
        <fullName evidence="3">Streptomycin 3''-adenylyltransferase</fullName>
    </submittedName>
</protein>
<dbReference type="InterPro" id="IPR043519">
    <property type="entry name" value="NT_sf"/>
</dbReference>
<evidence type="ECO:0000313" key="4">
    <source>
        <dbReference type="Proteomes" id="UP000287171"/>
    </source>
</evidence>
<name>A0A402BII2_9CHLR</name>
<evidence type="ECO:0000259" key="2">
    <source>
        <dbReference type="Pfam" id="PF13427"/>
    </source>
</evidence>
<proteinExistence type="predicted"/>
<evidence type="ECO:0000256" key="1">
    <source>
        <dbReference type="ARBA" id="ARBA00022679"/>
    </source>
</evidence>
<accession>A0A402BII2</accession>
<dbReference type="GO" id="GO:0016779">
    <property type="term" value="F:nucleotidyltransferase activity"/>
    <property type="evidence" value="ECO:0007669"/>
    <property type="project" value="UniProtKB-KW"/>
</dbReference>
<sequence length="259" mass="29144">MDLDRRLQQLPAEIQAYSLQVVERLQDYLRENLVGVYLLGSAALGGFIPGQSDIDIQGICAQPLGQKEKEQIVALLSHPALPCPTRGCEFVLYAEETVRHPSVTTSFEVNLNSGPRMSYHVTYHPEDEPPHWFILDRAIAREYAIPIFGPAANEIFGVIPRAWSLDAILTSAHWHAENDEAGYSSILNACRAWRFALENRWSSKDAATDWARPRVPDSDLLQQALDLRAGKTEEKLDPVRTRHLLAFITESITSIRENT</sequence>
<dbReference type="Proteomes" id="UP000287171">
    <property type="component" value="Unassembled WGS sequence"/>
</dbReference>
<organism evidence="3 4">
    <name type="scientific">Dictyobacter alpinus</name>
    <dbReference type="NCBI Taxonomy" id="2014873"/>
    <lineage>
        <taxon>Bacteria</taxon>
        <taxon>Bacillati</taxon>
        <taxon>Chloroflexota</taxon>
        <taxon>Ktedonobacteria</taxon>
        <taxon>Ktedonobacterales</taxon>
        <taxon>Dictyobacteraceae</taxon>
        <taxon>Dictyobacter</taxon>
    </lineage>
</organism>
<dbReference type="SUPFAM" id="SSF81301">
    <property type="entry name" value="Nucleotidyltransferase"/>
    <property type="match status" value="1"/>
</dbReference>
<keyword evidence="3" id="KW-0548">Nucleotidyltransferase</keyword>
<dbReference type="RefSeq" id="WP_126631054.1">
    <property type="nucleotide sequence ID" value="NZ_BIFT01000002.1"/>
</dbReference>
<dbReference type="AlphaFoldDB" id="A0A402BII2"/>
<gene>
    <name evidence="3" type="ORF">KDA_65260</name>
</gene>
<keyword evidence="4" id="KW-1185">Reference proteome</keyword>